<evidence type="ECO:0000313" key="1">
    <source>
        <dbReference type="EMBL" id="RGW71759.1"/>
    </source>
</evidence>
<evidence type="ECO:0000313" key="2">
    <source>
        <dbReference type="Proteomes" id="UP000284651"/>
    </source>
</evidence>
<dbReference type="InterPro" id="IPR024269">
    <property type="entry name" value="DUF3791"/>
</dbReference>
<protein>
    <submittedName>
        <fullName evidence="1">DUF3791 domain-containing protein</fullName>
    </submittedName>
</protein>
<comment type="caution">
    <text evidence="1">The sequence shown here is derived from an EMBL/GenBank/DDBJ whole genome shotgun (WGS) entry which is preliminary data.</text>
</comment>
<proteinExistence type="predicted"/>
<dbReference type="Proteomes" id="UP000284651">
    <property type="component" value="Unassembled WGS sequence"/>
</dbReference>
<dbReference type="EMBL" id="QSAT01000072">
    <property type="protein sequence ID" value="RGW71759.1"/>
    <property type="molecule type" value="Genomic_DNA"/>
</dbReference>
<sequence>MKMDKMMCESKELEFAIFCIENIASRLHVDAQKVYVTLSEQTNILKDYIIPEYEVLHTQNMDYVLEDEVEKKVQQAIETGLHLVEIW</sequence>
<reference evidence="1 2" key="1">
    <citation type="submission" date="2018-08" db="EMBL/GenBank/DDBJ databases">
        <title>A genome reference for cultivated species of the human gut microbiota.</title>
        <authorList>
            <person name="Zou Y."/>
            <person name="Xue W."/>
            <person name="Luo G."/>
        </authorList>
    </citation>
    <scope>NUCLEOTIDE SEQUENCE [LARGE SCALE GENOMIC DNA]</scope>
    <source>
        <strain evidence="1 2">AF10-31</strain>
    </source>
</reference>
<organism evidence="1 2">
    <name type="scientific">Holdemanella biformis</name>
    <dbReference type="NCBI Taxonomy" id="1735"/>
    <lineage>
        <taxon>Bacteria</taxon>
        <taxon>Bacillati</taxon>
        <taxon>Bacillota</taxon>
        <taxon>Erysipelotrichia</taxon>
        <taxon>Erysipelotrichales</taxon>
        <taxon>Erysipelotrichaceae</taxon>
        <taxon>Holdemanella</taxon>
    </lineage>
</organism>
<dbReference type="AlphaFoldDB" id="A0A413CQ83"/>
<dbReference type="RefSeq" id="WP_118357936.1">
    <property type="nucleotide sequence ID" value="NZ_JADMVO010000100.1"/>
</dbReference>
<dbReference type="Pfam" id="PF12668">
    <property type="entry name" value="DUF3791"/>
    <property type="match status" value="1"/>
</dbReference>
<gene>
    <name evidence="1" type="ORF">DWV56_12370</name>
</gene>
<accession>A0A413CQ83</accession>
<name>A0A413CQ83_9FIRM</name>